<dbReference type="KEGG" id="tpf:TPHA_0O01810"/>
<dbReference type="AlphaFoldDB" id="G8C1X0"/>
<dbReference type="OMA" id="REMKGWF"/>
<dbReference type="STRING" id="1071381.G8C1X0"/>
<proteinExistence type="predicted"/>
<accession>G8C1X0</accession>
<gene>
    <name evidence="1" type="primary">TPHA0O01810</name>
    <name evidence="1" type="ordered locus">TPHA_0O01810</name>
</gene>
<dbReference type="Proteomes" id="UP000005666">
    <property type="component" value="Chromosome 15"/>
</dbReference>
<name>G8C1X0_TETPH</name>
<protein>
    <submittedName>
        <fullName evidence="1">Uncharacterized protein</fullName>
    </submittedName>
</protein>
<dbReference type="HOGENOM" id="CLU_115007_0_0_1"/>
<organism evidence="1 2">
    <name type="scientific">Tetrapisispora phaffii (strain ATCC 24235 / CBS 4417 / NBRC 1672 / NRRL Y-8282 / UCD 70-5)</name>
    <name type="common">Yeast</name>
    <name type="synonym">Fabospora phaffii</name>
    <dbReference type="NCBI Taxonomy" id="1071381"/>
    <lineage>
        <taxon>Eukaryota</taxon>
        <taxon>Fungi</taxon>
        <taxon>Dikarya</taxon>
        <taxon>Ascomycota</taxon>
        <taxon>Saccharomycotina</taxon>
        <taxon>Saccharomycetes</taxon>
        <taxon>Saccharomycetales</taxon>
        <taxon>Saccharomycetaceae</taxon>
        <taxon>Tetrapisispora</taxon>
    </lineage>
</organism>
<dbReference type="EMBL" id="HE612870">
    <property type="protein sequence ID" value="CCE66148.1"/>
    <property type="molecule type" value="Genomic_DNA"/>
</dbReference>
<dbReference type="GeneID" id="11530725"/>
<reference evidence="1 2" key="1">
    <citation type="journal article" date="2011" name="Proc. Natl. Acad. Sci. U.S.A.">
        <title>Evolutionary erosion of yeast sex chromosomes by mating-type switching accidents.</title>
        <authorList>
            <person name="Gordon J.L."/>
            <person name="Armisen D."/>
            <person name="Proux-Wera E."/>
            <person name="Oheigeartaigh S.S."/>
            <person name="Byrne K.P."/>
            <person name="Wolfe K.H."/>
        </authorList>
    </citation>
    <scope>NUCLEOTIDE SEQUENCE [LARGE SCALE GENOMIC DNA]</scope>
    <source>
        <strain evidence="2">ATCC 24235 / CBS 4417 / NBRC 1672 / NRRL Y-8282 / UCD 70-5</strain>
    </source>
</reference>
<keyword evidence="2" id="KW-1185">Reference proteome</keyword>
<evidence type="ECO:0000313" key="2">
    <source>
        <dbReference type="Proteomes" id="UP000005666"/>
    </source>
</evidence>
<dbReference type="RefSeq" id="XP_003688582.1">
    <property type="nucleotide sequence ID" value="XM_003688534.1"/>
</dbReference>
<sequence>MAIKQNKFPTIDQVNIRTFKGKSSNIVDSLRSLGNNAALFISIAYLTLEYIIRPLLNEQFRQRIQLSGTTLITLRKLVADLKGKLDEYRLISAIGFNETNKTVDRCTQTSKDFISRGAYSVPTVEQINIKLEDFTLTLDMENGSDGIQLRSNEETLQEIKESWKDIDDVLESEKKLTSKTKVLECIRDIKGWYVNGRIP</sequence>
<evidence type="ECO:0000313" key="1">
    <source>
        <dbReference type="EMBL" id="CCE66148.1"/>
    </source>
</evidence>
<dbReference type="OrthoDB" id="4034942at2759"/>